<dbReference type="CDD" id="cd08422">
    <property type="entry name" value="PBP2_CrgA_like"/>
    <property type="match status" value="1"/>
</dbReference>
<feature type="domain" description="HTH lysR-type" evidence="5">
    <location>
        <begin position="6"/>
        <end position="63"/>
    </location>
</feature>
<dbReference type="InterPro" id="IPR036388">
    <property type="entry name" value="WH-like_DNA-bd_sf"/>
</dbReference>
<evidence type="ECO:0000313" key="6">
    <source>
        <dbReference type="EMBL" id="TKB49940.1"/>
    </source>
</evidence>
<evidence type="ECO:0000256" key="2">
    <source>
        <dbReference type="ARBA" id="ARBA00023015"/>
    </source>
</evidence>
<dbReference type="AlphaFoldDB" id="A0A4U1BG65"/>
<reference evidence="6 7" key="1">
    <citation type="submission" date="2019-04" db="EMBL/GenBank/DDBJ databases">
        <authorList>
            <person name="Hwang J.C."/>
        </authorList>
    </citation>
    <scope>NUCLEOTIDE SEQUENCE [LARGE SCALE GENOMIC DNA]</scope>
    <source>
        <strain evidence="6 7">IMCC35001</strain>
    </source>
</reference>
<dbReference type="PANTHER" id="PTHR30537:SF5">
    <property type="entry name" value="HTH-TYPE TRANSCRIPTIONAL ACTIVATOR TTDR-RELATED"/>
    <property type="match status" value="1"/>
</dbReference>
<dbReference type="SUPFAM" id="SSF46785">
    <property type="entry name" value="Winged helix' DNA-binding domain"/>
    <property type="match status" value="1"/>
</dbReference>
<organism evidence="6 7">
    <name type="scientific">Ferrimonas sediminicola</name>
    <dbReference type="NCBI Taxonomy" id="2569538"/>
    <lineage>
        <taxon>Bacteria</taxon>
        <taxon>Pseudomonadati</taxon>
        <taxon>Pseudomonadota</taxon>
        <taxon>Gammaproteobacteria</taxon>
        <taxon>Alteromonadales</taxon>
        <taxon>Ferrimonadaceae</taxon>
        <taxon>Ferrimonas</taxon>
    </lineage>
</organism>
<dbReference type="SUPFAM" id="SSF53850">
    <property type="entry name" value="Periplasmic binding protein-like II"/>
    <property type="match status" value="1"/>
</dbReference>
<dbReference type="EMBL" id="SWCI01000003">
    <property type="protein sequence ID" value="TKB49940.1"/>
    <property type="molecule type" value="Genomic_DNA"/>
</dbReference>
<dbReference type="InterPro" id="IPR000847">
    <property type="entry name" value="LysR_HTH_N"/>
</dbReference>
<sequence length="302" mass="33853">MERKIDLIKAMRTFLVVVEQMSFSGAARQLNIVVSAVSRQVSDLEKHFDCTLLYRTTRAMQLTPEGRFYQDEFKAVLDRLDALESSTLARRQAIAGHLRITSAYNIDQLGIQHHIADFLKQHPQVRLSWVMINRCVNLIEEGFDLALRVGQLADSSFIARDYHTIGVRFVASPGYLAEHGTPRHPKELVNHKMLIDGSNRQPGRLRYLDNGKEQQISVQGQVEVNQGPVLAQLAAAGLGVAQLPDFMVDDAIDRGELVPILEPFCLPRIQVSLVYPASKLTDPTLRALIDHLLAAQRQQGTN</sequence>
<evidence type="ECO:0000256" key="3">
    <source>
        <dbReference type="ARBA" id="ARBA00023125"/>
    </source>
</evidence>
<keyword evidence="3" id="KW-0238">DNA-binding</keyword>
<gene>
    <name evidence="6" type="ORF">FCL40_07255</name>
</gene>
<dbReference type="Pfam" id="PF03466">
    <property type="entry name" value="LysR_substrate"/>
    <property type="match status" value="1"/>
</dbReference>
<comment type="caution">
    <text evidence="6">The sequence shown here is derived from an EMBL/GenBank/DDBJ whole genome shotgun (WGS) entry which is preliminary data.</text>
</comment>
<comment type="similarity">
    <text evidence="1">Belongs to the LysR transcriptional regulatory family.</text>
</comment>
<name>A0A4U1BG65_9GAMM</name>
<dbReference type="GO" id="GO:0003700">
    <property type="term" value="F:DNA-binding transcription factor activity"/>
    <property type="evidence" value="ECO:0007669"/>
    <property type="project" value="InterPro"/>
</dbReference>
<dbReference type="Gene3D" id="1.10.10.10">
    <property type="entry name" value="Winged helix-like DNA-binding domain superfamily/Winged helix DNA-binding domain"/>
    <property type="match status" value="1"/>
</dbReference>
<dbReference type="InterPro" id="IPR005119">
    <property type="entry name" value="LysR_subst-bd"/>
</dbReference>
<proteinExistence type="inferred from homology"/>
<keyword evidence="2" id="KW-0805">Transcription regulation</keyword>
<protein>
    <submittedName>
        <fullName evidence="6">LysR family transcriptional regulator</fullName>
    </submittedName>
</protein>
<evidence type="ECO:0000259" key="5">
    <source>
        <dbReference type="PROSITE" id="PS50931"/>
    </source>
</evidence>
<dbReference type="InterPro" id="IPR058163">
    <property type="entry name" value="LysR-type_TF_proteobact-type"/>
</dbReference>
<keyword evidence="7" id="KW-1185">Reference proteome</keyword>
<dbReference type="OrthoDB" id="9786526at2"/>
<keyword evidence="4" id="KW-0804">Transcription</keyword>
<evidence type="ECO:0000256" key="4">
    <source>
        <dbReference type="ARBA" id="ARBA00023163"/>
    </source>
</evidence>
<dbReference type="Pfam" id="PF00126">
    <property type="entry name" value="HTH_1"/>
    <property type="match status" value="1"/>
</dbReference>
<dbReference type="PROSITE" id="PS50931">
    <property type="entry name" value="HTH_LYSR"/>
    <property type="match status" value="1"/>
</dbReference>
<dbReference type="Proteomes" id="UP000305674">
    <property type="component" value="Unassembled WGS sequence"/>
</dbReference>
<dbReference type="Gene3D" id="3.40.190.290">
    <property type="match status" value="1"/>
</dbReference>
<dbReference type="InterPro" id="IPR036390">
    <property type="entry name" value="WH_DNA-bd_sf"/>
</dbReference>
<dbReference type="PANTHER" id="PTHR30537">
    <property type="entry name" value="HTH-TYPE TRANSCRIPTIONAL REGULATOR"/>
    <property type="match status" value="1"/>
</dbReference>
<dbReference type="GO" id="GO:0003677">
    <property type="term" value="F:DNA binding"/>
    <property type="evidence" value="ECO:0007669"/>
    <property type="project" value="UniProtKB-KW"/>
</dbReference>
<dbReference type="RefSeq" id="WP_136852488.1">
    <property type="nucleotide sequence ID" value="NZ_SWCI01000003.1"/>
</dbReference>
<dbReference type="FunFam" id="1.10.10.10:FF:000001">
    <property type="entry name" value="LysR family transcriptional regulator"/>
    <property type="match status" value="1"/>
</dbReference>
<accession>A0A4U1BG65</accession>
<evidence type="ECO:0000256" key="1">
    <source>
        <dbReference type="ARBA" id="ARBA00009437"/>
    </source>
</evidence>
<evidence type="ECO:0000313" key="7">
    <source>
        <dbReference type="Proteomes" id="UP000305674"/>
    </source>
</evidence>